<evidence type="ECO:0000313" key="1">
    <source>
        <dbReference type="EMBL" id="AOS98233.1"/>
    </source>
</evidence>
<reference evidence="2" key="1">
    <citation type="submission" date="2016-01" db="EMBL/GenBank/DDBJ databases">
        <title>Complete genome sequence of Microbulbifer sp. CCB-MM1, a halophile isolated from Matang Mangrove Forest, Perak.</title>
        <authorList>
            <person name="Moh T.H."/>
            <person name="Dinesh B."/>
            <person name="Lau N.-S."/>
            <person name="Go F."/>
            <person name="Alexander Chong S.-C."/>
        </authorList>
    </citation>
    <scope>NUCLEOTIDE SEQUENCE [LARGE SCALE GENOMIC DNA]</scope>
    <source>
        <strain evidence="2">CCB-MM1</strain>
    </source>
</reference>
<dbReference type="EMBL" id="CP014143">
    <property type="protein sequence ID" value="AOS98233.1"/>
    <property type="molecule type" value="Genomic_DNA"/>
</dbReference>
<dbReference type="InterPro" id="IPR029058">
    <property type="entry name" value="AB_hydrolase_fold"/>
</dbReference>
<protein>
    <recommendedName>
        <fullName evidence="3">Alpha/beta hydrolase family protein</fullName>
    </recommendedName>
</protein>
<evidence type="ECO:0008006" key="3">
    <source>
        <dbReference type="Google" id="ProtNLM"/>
    </source>
</evidence>
<organism evidence="1 2">
    <name type="scientific">Microbulbifer aggregans</name>
    <dbReference type="NCBI Taxonomy" id="1769779"/>
    <lineage>
        <taxon>Bacteria</taxon>
        <taxon>Pseudomonadati</taxon>
        <taxon>Pseudomonadota</taxon>
        <taxon>Gammaproteobacteria</taxon>
        <taxon>Cellvibrionales</taxon>
        <taxon>Microbulbiferaceae</taxon>
        <taxon>Microbulbifer</taxon>
    </lineage>
</organism>
<dbReference type="STRING" id="1769779.AUP74_02838"/>
<dbReference type="Proteomes" id="UP000095672">
    <property type="component" value="Chromosome"/>
</dbReference>
<name>A0A1C9WAS0_9GAMM</name>
<gene>
    <name evidence="1" type="ORF">AUP74_02838</name>
</gene>
<dbReference type="SUPFAM" id="SSF53474">
    <property type="entry name" value="alpha/beta-Hydrolases"/>
    <property type="match status" value="1"/>
</dbReference>
<evidence type="ECO:0000313" key="2">
    <source>
        <dbReference type="Proteomes" id="UP000095672"/>
    </source>
</evidence>
<sequence length="278" mass="30325">MVPVRLLIRGFRQFVMAAVVAAGIAPVAIAGQWQHQSPNWSVWERAAQPGKSSGSLLILFPGYSVQRTWAEQWAQALMASPAAQEVIAVWVFAGPETVFYETRTLPTQTSLARLRESREYERILVVAHSSGSFPAHLWLNQLASISPLAKRYKGRIDYVNLDGGSGEGLARGDLSLGGAALSLAGRWFAVSARDSATGSFSANHADILALAQTHPGKITHRELQVDSGCGTGAEWCLHDALINRRPHDSGTFDLERDYTIFGPDHPVNTDWWPDASSH</sequence>
<proteinExistence type="predicted"/>
<accession>A0A1C9WAS0</accession>
<dbReference type="AlphaFoldDB" id="A0A1C9WAS0"/>
<dbReference type="KEGG" id="micc:AUP74_02838"/>
<keyword evidence="2" id="KW-1185">Reference proteome</keyword>